<feature type="compositionally biased region" description="Polar residues" evidence="1">
    <location>
        <begin position="26"/>
        <end position="41"/>
    </location>
</feature>
<reference evidence="3" key="2">
    <citation type="submission" date="2025-08" db="UniProtKB">
        <authorList>
            <consortium name="RefSeq"/>
        </authorList>
    </citation>
    <scope>IDENTIFICATION</scope>
</reference>
<feature type="region of interest" description="Disordered" evidence="1">
    <location>
        <begin position="1"/>
        <end position="66"/>
    </location>
</feature>
<name>A0ABM4B2I7_HYDVU</name>
<proteinExistence type="predicted"/>
<protein>
    <submittedName>
        <fullName evidence="3">Uncharacterized protein LOC136074622</fullName>
    </submittedName>
</protein>
<dbReference type="Proteomes" id="UP001652625">
    <property type="component" value="Chromosome 01"/>
</dbReference>
<organism evidence="2 3">
    <name type="scientific">Hydra vulgaris</name>
    <name type="common">Hydra</name>
    <name type="synonym">Hydra attenuata</name>
    <dbReference type="NCBI Taxonomy" id="6087"/>
    <lineage>
        <taxon>Eukaryota</taxon>
        <taxon>Metazoa</taxon>
        <taxon>Cnidaria</taxon>
        <taxon>Hydrozoa</taxon>
        <taxon>Hydroidolina</taxon>
        <taxon>Anthoathecata</taxon>
        <taxon>Aplanulata</taxon>
        <taxon>Hydridae</taxon>
        <taxon>Hydra</taxon>
    </lineage>
</organism>
<gene>
    <name evidence="3" type="primary">LOC136074622</name>
</gene>
<keyword evidence="2" id="KW-1185">Reference proteome</keyword>
<evidence type="ECO:0000313" key="3">
    <source>
        <dbReference type="RefSeq" id="XP_065643031.1"/>
    </source>
</evidence>
<dbReference type="GeneID" id="136074622"/>
<dbReference type="RefSeq" id="XP_065643031.1">
    <property type="nucleotide sequence ID" value="XM_065786959.1"/>
</dbReference>
<dbReference type="PANTHER" id="PTHR47501:SF5">
    <property type="entry name" value="HAT C-TERMINAL DIMERISATION DOMAIN-CONTAINING PROTEIN"/>
    <property type="match status" value="1"/>
</dbReference>
<dbReference type="SUPFAM" id="SSF53098">
    <property type="entry name" value="Ribonuclease H-like"/>
    <property type="match status" value="1"/>
</dbReference>
<dbReference type="InterPro" id="IPR012337">
    <property type="entry name" value="RNaseH-like_sf"/>
</dbReference>
<evidence type="ECO:0000313" key="2">
    <source>
        <dbReference type="Proteomes" id="UP001652625"/>
    </source>
</evidence>
<accession>A0ABM4B2I7</accession>
<reference evidence="2" key="1">
    <citation type="submission" date="2025-05" db="UniProtKB">
        <authorList>
            <consortium name="RefSeq"/>
        </authorList>
    </citation>
    <scope>NUCLEOTIDE SEQUENCE [LARGE SCALE GENOMIC DNA]</scope>
</reference>
<sequence>MDRFLIPSTRRPSSAMSLSDEEQVCEGTTSREVSPLTQENVASLARTDISSQGDNQIAHNSRTSRTSLSEPLPFVLQYIKSYFGPGKGSLKMKYKATMCNKEISYAASSYNNLKVHYKTQHPLDYPAFVAALSAGSKRGRHSSGASDTSEGGVLPPAKKQKSIEYALKEKLDQKKALNLYYNFFIKDIVPAHLTDSPALRDFLKLLNPNFIVPSRRKLSRDIAVRGEEAKCILTNLLAKVSYVATTADSWSAHNRAFIGMTVHYIDPVNLDRKNAILGIKEIKVQQTGAYLARVMLDLHQKFGISTKVISTTTDNGANYVAACKILLGGDTEEGEEEFEEEDCDPDLDSDEAVVMTILVEDLLEEWMDDEVCKELPKHRRCAAHTVNLMATSDISKVPGWNYGGRAPFTKTDGKAQGLWNCQNRRTVAANQIKEAIGKKLQTPGVTRWNSYYDSCAALLEVLEDRDMMEKLNAVMLKQSLPYLYSTDKDLLAQYCKIMKPVATCLDTLQSEANVYMGILLPTIKLMKDQVAGSRRDNSIVEGQALITYLLENPQNPRVALKGRFEKMFEDKDLLVATALHPHFKLSVVGYLNPALKGDIKRQIVRQMVIRASPGEETGGETGQMQKEDEEDPFKYMRDDDDLLARKGVLEEDIEKAYDEWNRIRVNSKLRVSYDQFPLLHRVACKVESNYGDVDDIAVENSLYSSIDTLTSTKDFLYEWSLKYYIKDDAFNALLFHLNKFTPSIPKCRQTLQKSLQKVNVLYVSGGDYIYLGVESAIDYYISTVGNKENCKY</sequence>
<evidence type="ECO:0000256" key="1">
    <source>
        <dbReference type="SAM" id="MobiDB-lite"/>
    </source>
</evidence>
<feature type="compositionally biased region" description="Polar residues" evidence="1">
    <location>
        <begin position="48"/>
        <end position="66"/>
    </location>
</feature>
<dbReference type="PANTHER" id="PTHR47501">
    <property type="entry name" value="TRANSPOSASE-RELATED"/>
    <property type="match status" value="1"/>
</dbReference>